<evidence type="ECO:0000313" key="12">
    <source>
        <dbReference type="EMBL" id="MBB6214363.1"/>
    </source>
</evidence>
<dbReference type="CDD" id="cd00383">
    <property type="entry name" value="trans_reg_C"/>
    <property type="match status" value="1"/>
</dbReference>
<feature type="domain" description="OmpR/PhoB-type" evidence="11">
    <location>
        <begin position="130"/>
        <end position="230"/>
    </location>
</feature>
<dbReference type="PANTHER" id="PTHR48111">
    <property type="entry name" value="REGULATOR OF RPOS"/>
    <property type="match status" value="1"/>
</dbReference>
<dbReference type="GO" id="GO:0032993">
    <property type="term" value="C:protein-DNA complex"/>
    <property type="evidence" value="ECO:0007669"/>
    <property type="project" value="TreeGrafter"/>
</dbReference>
<feature type="domain" description="Response regulatory" evidence="10">
    <location>
        <begin position="3"/>
        <end position="116"/>
    </location>
</feature>
<gene>
    <name evidence="12" type="ORF">HNQ80_000443</name>
</gene>
<feature type="modified residue" description="4-aspartylphosphate" evidence="8">
    <location>
        <position position="52"/>
    </location>
</feature>
<dbReference type="EMBL" id="JACHEN010000002">
    <property type="protein sequence ID" value="MBB6214363.1"/>
    <property type="molecule type" value="Genomic_DNA"/>
</dbReference>
<evidence type="ECO:0000259" key="10">
    <source>
        <dbReference type="PROSITE" id="PS50110"/>
    </source>
</evidence>
<dbReference type="FunFam" id="3.40.50.2300:FF:000001">
    <property type="entry name" value="DNA-binding response regulator PhoB"/>
    <property type="match status" value="1"/>
</dbReference>
<evidence type="ECO:0000256" key="7">
    <source>
        <dbReference type="ARBA" id="ARBA00024867"/>
    </source>
</evidence>
<sequence length="236" mass="27063">MSRILVVEDDQALAMGIEFALKKEEFEVQVADNIQAAKKAFQEERYQLVLLDVMLPDGSGYDLCREIRETSKIPVIFLTACDEEVNVVLGLDIGGDDYITKPFRVKELISRIRAVLRRQGGNQENTRTAAVCIKSGDIALYPLETKVTRDNKEILLTPAEYKLLSALIQNPMQTLGREIILEKLWDMDGEFVDDNTVSVYIRRLREKLEDNPSKPEYIVTVRGIGYKWNKKHQEKR</sequence>
<dbReference type="GO" id="GO:0006355">
    <property type="term" value="P:regulation of DNA-templated transcription"/>
    <property type="evidence" value="ECO:0007669"/>
    <property type="project" value="InterPro"/>
</dbReference>
<dbReference type="InterPro" id="IPR039420">
    <property type="entry name" value="WalR-like"/>
</dbReference>
<keyword evidence="4" id="KW-0805">Transcription regulation</keyword>
<evidence type="ECO:0000256" key="9">
    <source>
        <dbReference type="PROSITE-ProRule" id="PRU01091"/>
    </source>
</evidence>
<dbReference type="Gene3D" id="1.10.10.10">
    <property type="entry name" value="Winged helix-like DNA-binding domain superfamily/Winged helix DNA-binding domain"/>
    <property type="match status" value="1"/>
</dbReference>
<dbReference type="Gene3D" id="6.10.250.690">
    <property type="match status" value="1"/>
</dbReference>
<dbReference type="Proteomes" id="UP000579281">
    <property type="component" value="Unassembled WGS sequence"/>
</dbReference>
<evidence type="ECO:0000256" key="5">
    <source>
        <dbReference type="ARBA" id="ARBA00023125"/>
    </source>
</evidence>
<keyword evidence="5 9" id="KW-0238">DNA-binding</keyword>
<dbReference type="PROSITE" id="PS51755">
    <property type="entry name" value="OMPR_PHOB"/>
    <property type="match status" value="1"/>
</dbReference>
<comment type="caution">
    <text evidence="12">The sequence shown here is derived from an EMBL/GenBank/DDBJ whole genome shotgun (WGS) entry which is preliminary data.</text>
</comment>
<protein>
    <recommendedName>
        <fullName evidence="1">Stage 0 sporulation protein A homolog</fullName>
    </recommendedName>
</protein>
<evidence type="ECO:0000259" key="11">
    <source>
        <dbReference type="PROSITE" id="PS51755"/>
    </source>
</evidence>
<dbReference type="AlphaFoldDB" id="A0A841KLT5"/>
<name>A0A841KLT5_9FIRM</name>
<evidence type="ECO:0000256" key="3">
    <source>
        <dbReference type="ARBA" id="ARBA00023012"/>
    </source>
</evidence>
<evidence type="ECO:0000256" key="6">
    <source>
        <dbReference type="ARBA" id="ARBA00023163"/>
    </source>
</evidence>
<dbReference type="SUPFAM" id="SSF52172">
    <property type="entry name" value="CheY-like"/>
    <property type="match status" value="1"/>
</dbReference>
<dbReference type="SMART" id="SM00448">
    <property type="entry name" value="REC"/>
    <property type="match status" value="1"/>
</dbReference>
<feature type="DNA-binding region" description="OmpR/PhoB-type" evidence="9">
    <location>
        <begin position="130"/>
        <end position="230"/>
    </location>
</feature>
<dbReference type="RefSeq" id="WP_184307732.1">
    <property type="nucleotide sequence ID" value="NZ_JACHEN010000002.1"/>
</dbReference>
<dbReference type="InterPro" id="IPR001867">
    <property type="entry name" value="OmpR/PhoB-type_DNA-bd"/>
</dbReference>
<dbReference type="GO" id="GO:0005829">
    <property type="term" value="C:cytosol"/>
    <property type="evidence" value="ECO:0007669"/>
    <property type="project" value="TreeGrafter"/>
</dbReference>
<keyword evidence="2 8" id="KW-0597">Phosphoprotein</keyword>
<dbReference type="InterPro" id="IPR011006">
    <property type="entry name" value="CheY-like_superfamily"/>
</dbReference>
<keyword evidence="6" id="KW-0804">Transcription</keyword>
<dbReference type="SMART" id="SM00862">
    <property type="entry name" value="Trans_reg_C"/>
    <property type="match status" value="1"/>
</dbReference>
<comment type="function">
    <text evidence="7">May play the central regulatory role in sporulation. It may be an element of the effector pathway responsible for the activation of sporulation genes in response to nutritional stress. Spo0A may act in concert with spo0H (a sigma factor) to control the expression of some genes that are critical to the sporulation process.</text>
</comment>
<keyword evidence="3" id="KW-0902">Two-component regulatory system</keyword>
<dbReference type="SUPFAM" id="SSF46894">
    <property type="entry name" value="C-terminal effector domain of the bipartite response regulators"/>
    <property type="match status" value="1"/>
</dbReference>
<evidence type="ECO:0000256" key="2">
    <source>
        <dbReference type="ARBA" id="ARBA00022553"/>
    </source>
</evidence>
<dbReference type="Gene3D" id="3.40.50.2300">
    <property type="match status" value="1"/>
</dbReference>
<organism evidence="12 13">
    <name type="scientific">Anaerosolibacter carboniphilus</name>
    <dbReference type="NCBI Taxonomy" id="1417629"/>
    <lineage>
        <taxon>Bacteria</taxon>
        <taxon>Bacillati</taxon>
        <taxon>Bacillota</taxon>
        <taxon>Clostridia</taxon>
        <taxon>Peptostreptococcales</taxon>
        <taxon>Thermotaleaceae</taxon>
        <taxon>Anaerosolibacter</taxon>
    </lineage>
</organism>
<dbReference type="Pfam" id="PF00486">
    <property type="entry name" value="Trans_reg_C"/>
    <property type="match status" value="1"/>
</dbReference>
<dbReference type="InterPro" id="IPR036388">
    <property type="entry name" value="WH-like_DNA-bd_sf"/>
</dbReference>
<dbReference type="InterPro" id="IPR001789">
    <property type="entry name" value="Sig_transdc_resp-reg_receiver"/>
</dbReference>
<reference evidence="12 13" key="1">
    <citation type="submission" date="2020-08" db="EMBL/GenBank/DDBJ databases">
        <title>Genomic Encyclopedia of Type Strains, Phase IV (KMG-IV): sequencing the most valuable type-strain genomes for metagenomic binning, comparative biology and taxonomic classification.</title>
        <authorList>
            <person name="Goeker M."/>
        </authorList>
    </citation>
    <scope>NUCLEOTIDE SEQUENCE [LARGE SCALE GENOMIC DNA]</scope>
    <source>
        <strain evidence="12 13">DSM 103526</strain>
    </source>
</reference>
<dbReference type="PANTHER" id="PTHR48111:SF73">
    <property type="entry name" value="ALKALINE PHOSPHATASE SYNTHESIS TRANSCRIPTIONAL REGULATORY PROTEIN PHOP"/>
    <property type="match status" value="1"/>
</dbReference>
<dbReference type="GO" id="GO:0000156">
    <property type="term" value="F:phosphorelay response regulator activity"/>
    <property type="evidence" value="ECO:0007669"/>
    <property type="project" value="TreeGrafter"/>
</dbReference>
<evidence type="ECO:0000256" key="8">
    <source>
        <dbReference type="PROSITE-ProRule" id="PRU00169"/>
    </source>
</evidence>
<keyword evidence="13" id="KW-1185">Reference proteome</keyword>
<evidence type="ECO:0000256" key="4">
    <source>
        <dbReference type="ARBA" id="ARBA00023015"/>
    </source>
</evidence>
<dbReference type="CDD" id="cd17574">
    <property type="entry name" value="REC_OmpR"/>
    <property type="match status" value="1"/>
</dbReference>
<accession>A0A841KLT5</accession>
<dbReference type="GO" id="GO:0000976">
    <property type="term" value="F:transcription cis-regulatory region binding"/>
    <property type="evidence" value="ECO:0007669"/>
    <property type="project" value="TreeGrafter"/>
</dbReference>
<evidence type="ECO:0000313" key="13">
    <source>
        <dbReference type="Proteomes" id="UP000579281"/>
    </source>
</evidence>
<evidence type="ECO:0000256" key="1">
    <source>
        <dbReference type="ARBA" id="ARBA00018672"/>
    </source>
</evidence>
<dbReference type="InterPro" id="IPR016032">
    <property type="entry name" value="Sig_transdc_resp-reg_C-effctor"/>
</dbReference>
<dbReference type="Pfam" id="PF00072">
    <property type="entry name" value="Response_reg"/>
    <property type="match status" value="1"/>
</dbReference>
<dbReference type="PROSITE" id="PS50110">
    <property type="entry name" value="RESPONSE_REGULATORY"/>
    <property type="match status" value="1"/>
</dbReference>
<proteinExistence type="predicted"/>